<dbReference type="AlphaFoldDB" id="A0AAD9QP89"/>
<name>A0AAD9QP89_ACRCE</name>
<accession>A0AAD9QP89</accession>
<dbReference type="GO" id="GO:0005764">
    <property type="term" value="C:lysosome"/>
    <property type="evidence" value="ECO:0007669"/>
    <property type="project" value="TreeGrafter"/>
</dbReference>
<keyword evidence="3" id="KW-1185">Reference proteome</keyword>
<dbReference type="Gene3D" id="3.20.110.10">
    <property type="entry name" value="Glycoside hydrolase 38, N terminal domain"/>
    <property type="match status" value="1"/>
</dbReference>
<evidence type="ECO:0000313" key="2">
    <source>
        <dbReference type="EMBL" id="KAK2564958.1"/>
    </source>
</evidence>
<dbReference type="EMBL" id="JARQWQ010000021">
    <property type="protein sequence ID" value="KAK2564958.1"/>
    <property type="molecule type" value="Genomic_DNA"/>
</dbReference>
<dbReference type="GO" id="GO:0004559">
    <property type="term" value="F:alpha-mannosidase activity"/>
    <property type="evidence" value="ECO:0007669"/>
    <property type="project" value="InterPro"/>
</dbReference>
<organism evidence="2 3">
    <name type="scientific">Acropora cervicornis</name>
    <name type="common">Staghorn coral</name>
    <dbReference type="NCBI Taxonomy" id="6130"/>
    <lineage>
        <taxon>Eukaryota</taxon>
        <taxon>Metazoa</taxon>
        <taxon>Cnidaria</taxon>
        <taxon>Anthozoa</taxon>
        <taxon>Hexacorallia</taxon>
        <taxon>Scleractinia</taxon>
        <taxon>Astrocoeniina</taxon>
        <taxon>Acroporidae</taxon>
        <taxon>Acropora</taxon>
    </lineage>
</organism>
<dbReference type="PANTHER" id="PTHR11607:SF3">
    <property type="entry name" value="LYSOSOMAL ALPHA-MANNOSIDASE"/>
    <property type="match status" value="1"/>
</dbReference>
<dbReference type="SUPFAM" id="SSF88713">
    <property type="entry name" value="Glycoside hydrolase/deacetylase"/>
    <property type="match status" value="1"/>
</dbReference>
<gene>
    <name evidence="2" type="ORF">P5673_011668</name>
</gene>
<reference evidence="2" key="2">
    <citation type="journal article" date="2023" name="Science">
        <title>Genomic signatures of disease resistance in endangered staghorn corals.</title>
        <authorList>
            <person name="Vollmer S.V."/>
            <person name="Selwyn J.D."/>
            <person name="Despard B.A."/>
            <person name="Roesel C.L."/>
        </authorList>
    </citation>
    <scope>NUCLEOTIDE SEQUENCE</scope>
    <source>
        <strain evidence="2">K2</strain>
    </source>
</reference>
<sequence length="69" mass="8290">MDSIIPQLMEDSLKRFIYVEIASFERWWIEQSKPMKAKVKKLVADRRLEFINARWSMNDEAATMELLIK</sequence>
<dbReference type="GO" id="GO:0006013">
    <property type="term" value="P:mannose metabolic process"/>
    <property type="evidence" value="ECO:0007669"/>
    <property type="project" value="InterPro"/>
</dbReference>
<feature type="domain" description="Glycoside hydrolase family 38 N-terminal" evidence="1">
    <location>
        <begin position="2"/>
        <end position="63"/>
    </location>
</feature>
<evidence type="ECO:0000313" key="3">
    <source>
        <dbReference type="Proteomes" id="UP001249851"/>
    </source>
</evidence>
<dbReference type="InterPro" id="IPR050843">
    <property type="entry name" value="Glycosyl_Hydrlase_38"/>
</dbReference>
<proteinExistence type="predicted"/>
<dbReference type="InterPro" id="IPR000602">
    <property type="entry name" value="Glyco_hydro_38_N"/>
</dbReference>
<dbReference type="InterPro" id="IPR011330">
    <property type="entry name" value="Glyco_hydro/deAcase_b/a-brl"/>
</dbReference>
<dbReference type="Pfam" id="PF01074">
    <property type="entry name" value="Glyco_hydro_38N"/>
    <property type="match status" value="1"/>
</dbReference>
<evidence type="ECO:0000259" key="1">
    <source>
        <dbReference type="Pfam" id="PF01074"/>
    </source>
</evidence>
<comment type="caution">
    <text evidence="2">The sequence shown here is derived from an EMBL/GenBank/DDBJ whole genome shotgun (WGS) entry which is preliminary data.</text>
</comment>
<dbReference type="PANTHER" id="PTHR11607">
    <property type="entry name" value="ALPHA-MANNOSIDASE"/>
    <property type="match status" value="1"/>
</dbReference>
<protein>
    <submittedName>
        <fullName evidence="2">Lysosomal alpha-mannosidase</fullName>
    </submittedName>
</protein>
<dbReference type="InterPro" id="IPR027291">
    <property type="entry name" value="Glyco_hydro_38_N_sf"/>
</dbReference>
<reference evidence="2" key="1">
    <citation type="journal article" date="2023" name="G3 (Bethesda)">
        <title>Whole genome assembly and annotation of the endangered Caribbean coral Acropora cervicornis.</title>
        <authorList>
            <person name="Selwyn J.D."/>
            <person name="Vollmer S.V."/>
        </authorList>
    </citation>
    <scope>NUCLEOTIDE SEQUENCE</scope>
    <source>
        <strain evidence="2">K2</strain>
    </source>
</reference>
<dbReference type="Proteomes" id="UP001249851">
    <property type="component" value="Unassembled WGS sequence"/>
</dbReference>